<gene>
    <name evidence="4" type="ORF">MA16_Dca016262</name>
</gene>
<dbReference type="InterPro" id="IPR039537">
    <property type="entry name" value="Retrotran_Ty1/copia-like"/>
</dbReference>
<accession>A0A2I0W5M0</accession>
<dbReference type="Gene3D" id="3.30.420.10">
    <property type="entry name" value="Ribonuclease H-like superfamily/Ribonuclease H"/>
    <property type="match status" value="1"/>
</dbReference>
<dbReference type="GO" id="GO:0008233">
    <property type="term" value="F:peptidase activity"/>
    <property type="evidence" value="ECO:0007669"/>
    <property type="project" value="UniProtKB-KW"/>
</dbReference>
<reference evidence="4 5" key="1">
    <citation type="journal article" date="2016" name="Sci. Rep.">
        <title>The Dendrobium catenatum Lindl. genome sequence provides insights into polysaccharide synthase, floral development and adaptive evolution.</title>
        <authorList>
            <person name="Zhang G.Q."/>
            <person name="Xu Q."/>
            <person name="Bian C."/>
            <person name="Tsai W.C."/>
            <person name="Yeh C.M."/>
            <person name="Liu K.W."/>
            <person name="Yoshida K."/>
            <person name="Zhang L.S."/>
            <person name="Chang S.B."/>
            <person name="Chen F."/>
            <person name="Shi Y."/>
            <person name="Su Y.Y."/>
            <person name="Zhang Y.Q."/>
            <person name="Chen L.J."/>
            <person name="Yin Y."/>
            <person name="Lin M."/>
            <person name="Huang H."/>
            <person name="Deng H."/>
            <person name="Wang Z.W."/>
            <person name="Zhu S.L."/>
            <person name="Zhao X."/>
            <person name="Deng C."/>
            <person name="Niu S.C."/>
            <person name="Huang J."/>
            <person name="Wang M."/>
            <person name="Liu G.H."/>
            <person name="Yang H.J."/>
            <person name="Xiao X.J."/>
            <person name="Hsiao Y.Y."/>
            <person name="Wu W.L."/>
            <person name="Chen Y.Y."/>
            <person name="Mitsuda N."/>
            <person name="Ohme-Takagi M."/>
            <person name="Luo Y.B."/>
            <person name="Van de Peer Y."/>
            <person name="Liu Z.J."/>
        </authorList>
    </citation>
    <scope>NUCLEOTIDE SEQUENCE [LARGE SCALE GENOMIC DNA]</scope>
    <source>
        <tissue evidence="4">The whole plant</tissue>
    </source>
</reference>
<dbReference type="PROSITE" id="PS50994">
    <property type="entry name" value="INTEGRASE"/>
    <property type="match status" value="1"/>
</dbReference>
<dbReference type="Pfam" id="PF14223">
    <property type="entry name" value="Retrotran_gag_2"/>
    <property type="match status" value="1"/>
</dbReference>
<feature type="domain" description="Integrase catalytic" evidence="3">
    <location>
        <begin position="493"/>
        <end position="668"/>
    </location>
</feature>
<feature type="compositionally biased region" description="Low complexity" evidence="2">
    <location>
        <begin position="784"/>
        <end position="808"/>
    </location>
</feature>
<dbReference type="InterPro" id="IPR036397">
    <property type="entry name" value="RNaseH_sf"/>
</dbReference>
<dbReference type="Pfam" id="PF00665">
    <property type="entry name" value="rve"/>
    <property type="match status" value="1"/>
</dbReference>
<dbReference type="GO" id="GO:0015074">
    <property type="term" value="P:DNA integration"/>
    <property type="evidence" value="ECO:0007669"/>
    <property type="project" value="InterPro"/>
</dbReference>
<dbReference type="GO" id="GO:0006508">
    <property type="term" value="P:proteolysis"/>
    <property type="evidence" value="ECO:0007669"/>
    <property type="project" value="UniProtKB-KW"/>
</dbReference>
<feature type="region of interest" description="Disordered" evidence="2">
    <location>
        <begin position="236"/>
        <end position="266"/>
    </location>
</feature>
<keyword evidence="5" id="KW-1185">Reference proteome</keyword>
<evidence type="ECO:0000256" key="1">
    <source>
        <dbReference type="ARBA" id="ARBA00022670"/>
    </source>
</evidence>
<feature type="region of interest" description="Disordered" evidence="2">
    <location>
        <begin position="784"/>
        <end position="831"/>
    </location>
</feature>
<dbReference type="InterPro" id="IPR057670">
    <property type="entry name" value="SH3_retrovirus"/>
</dbReference>
<dbReference type="GO" id="GO:0003676">
    <property type="term" value="F:nucleic acid binding"/>
    <property type="evidence" value="ECO:0007669"/>
    <property type="project" value="InterPro"/>
</dbReference>
<dbReference type="Proteomes" id="UP000233837">
    <property type="component" value="Unassembled WGS sequence"/>
</dbReference>
<dbReference type="AlphaFoldDB" id="A0A2I0W5M0"/>
<keyword evidence="1" id="KW-0378">Hydrolase</keyword>
<dbReference type="SUPFAM" id="SSF53098">
    <property type="entry name" value="Ribonuclease H-like"/>
    <property type="match status" value="1"/>
</dbReference>
<organism evidence="4 5">
    <name type="scientific">Dendrobium catenatum</name>
    <dbReference type="NCBI Taxonomy" id="906689"/>
    <lineage>
        <taxon>Eukaryota</taxon>
        <taxon>Viridiplantae</taxon>
        <taxon>Streptophyta</taxon>
        <taxon>Embryophyta</taxon>
        <taxon>Tracheophyta</taxon>
        <taxon>Spermatophyta</taxon>
        <taxon>Magnoliopsida</taxon>
        <taxon>Liliopsida</taxon>
        <taxon>Asparagales</taxon>
        <taxon>Orchidaceae</taxon>
        <taxon>Epidendroideae</taxon>
        <taxon>Malaxideae</taxon>
        <taxon>Dendrobiinae</taxon>
        <taxon>Dendrobium</taxon>
    </lineage>
</organism>
<feature type="compositionally biased region" description="Polar residues" evidence="2">
    <location>
        <begin position="809"/>
        <end position="831"/>
    </location>
</feature>
<evidence type="ECO:0000259" key="3">
    <source>
        <dbReference type="PROSITE" id="PS50994"/>
    </source>
</evidence>
<keyword evidence="1" id="KW-0645">Protease</keyword>
<dbReference type="InterPro" id="IPR001584">
    <property type="entry name" value="Integrase_cat-core"/>
</dbReference>
<dbReference type="Pfam" id="PF22936">
    <property type="entry name" value="Pol_BBD"/>
    <property type="match status" value="1"/>
</dbReference>
<dbReference type="InterPro" id="IPR012337">
    <property type="entry name" value="RNaseH-like_sf"/>
</dbReference>
<reference evidence="4 5" key="2">
    <citation type="journal article" date="2017" name="Nature">
        <title>The Apostasia genome and the evolution of orchids.</title>
        <authorList>
            <person name="Zhang G.Q."/>
            <person name="Liu K.W."/>
            <person name="Li Z."/>
            <person name="Lohaus R."/>
            <person name="Hsiao Y.Y."/>
            <person name="Niu S.C."/>
            <person name="Wang J.Y."/>
            <person name="Lin Y.C."/>
            <person name="Xu Q."/>
            <person name="Chen L.J."/>
            <person name="Yoshida K."/>
            <person name="Fujiwara S."/>
            <person name="Wang Z.W."/>
            <person name="Zhang Y.Q."/>
            <person name="Mitsuda N."/>
            <person name="Wang M."/>
            <person name="Liu G.H."/>
            <person name="Pecoraro L."/>
            <person name="Huang H.X."/>
            <person name="Xiao X.J."/>
            <person name="Lin M."/>
            <person name="Wu X.Y."/>
            <person name="Wu W.L."/>
            <person name="Chen Y.Y."/>
            <person name="Chang S.B."/>
            <person name="Sakamoto S."/>
            <person name="Ohme-Takagi M."/>
            <person name="Yagi M."/>
            <person name="Zeng S.J."/>
            <person name="Shen C.Y."/>
            <person name="Yeh C.M."/>
            <person name="Luo Y.B."/>
            <person name="Tsai W.C."/>
            <person name="Van de Peer Y."/>
            <person name="Liu Z.J."/>
        </authorList>
    </citation>
    <scope>NUCLEOTIDE SEQUENCE [LARGE SCALE GENOMIC DNA]</scope>
    <source>
        <tissue evidence="4">The whole plant</tissue>
    </source>
</reference>
<dbReference type="InterPro" id="IPR025724">
    <property type="entry name" value="GAG-pre-integrase_dom"/>
</dbReference>
<dbReference type="PANTHER" id="PTHR42648">
    <property type="entry name" value="TRANSPOSASE, PUTATIVE-RELATED"/>
    <property type="match status" value="1"/>
</dbReference>
<dbReference type="Pfam" id="PF13976">
    <property type="entry name" value="gag_pre-integrs"/>
    <property type="match status" value="1"/>
</dbReference>
<dbReference type="Pfam" id="PF25597">
    <property type="entry name" value="SH3_retrovirus"/>
    <property type="match status" value="1"/>
</dbReference>
<protein>
    <submittedName>
        <fullName evidence="4">Retrovirus-related Pol polyprotein from transposon TNT 1-94</fullName>
    </submittedName>
</protein>
<evidence type="ECO:0000313" key="5">
    <source>
        <dbReference type="Proteomes" id="UP000233837"/>
    </source>
</evidence>
<proteinExistence type="predicted"/>
<dbReference type="InterPro" id="IPR054722">
    <property type="entry name" value="PolX-like_BBD"/>
</dbReference>
<feature type="compositionally biased region" description="Polar residues" evidence="2">
    <location>
        <begin position="236"/>
        <end position="245"/>
    </location>
</feature>
<evidence type="ECO:0000313" key="4">
    <source>
        <dbReference type="EMBL" id="PKU70959.1"/>
    </source>
</evidence>
<dbReference type="EMBL" id="KZ502903">
    <property type="protein sequence ID" value="PKU70959.1"/>
    <property type="molecule type" value="Genomic_DNA"/>
</dbReference>
<sequence length="863" mass="97686">MAQSSSSQTTNPSTETSTDACSIPAALKFVISNIKNIVNTQLSSENYSIWRSQVTKLLKANGFYNFIDPDFIPPDRFQQTNDGSSVINPKHTEWVLIDQNLAAALCSTISTAILPYVLHLESTAEIWNTIERRLQASNRSRVIQLKNELHNVSMKQQTMAEYLNEVKTLVDKIAAAGAKIDKEDVILYTLNGLPSAYQSFKGTIRTLIHPISLDDLYAFLISEEININTEAAKQLQHQDQNTALYTNRGRGRRGRGRNNYQNTRSNNQPLQQCQICNKKGHSANNCWHRYNNNYVPPPPKNNTALNVTNDNQNPDWYLDSGATAHLTNDISNLTLGDAIPYNGDDNIQIGDGSTIPIAHKGSGLLPTPTRKLILSQLLHIPQISHKLLSIYHLTKDNKIAITFDEFGFLIKDTKTNQTLLQGPSRKGLYPIPTTSHKLKPTLIAIHQSSTTWHNRLGHPNIRTMTMISNQNHTLQIPKPIDNCTACKMAKSHRLQFPVSNSRSHVLLELLHSDVWGPAPITSYQGYKYYLLLLDDYSRFTWVFPIKSKCEVADTFIMFHTMIEKQFPYKVKQLRSDGGSEYINKTLQNYLQKHGIVHQISCPYTPEQNGTAERKHRHLIETTRTLINTASIPYKYWPDTVLTASYLINRMPSQNTKNKSPYQLLYNKTPDYSILRAYGCECFPWIPPQNRHKLAPRATSCIFLGYSPSYKGYKCLHPTNNKITISRHVTFHENVFPFTQISQTHHITAPHTIPNNPYLLTPATQPTYTPQNIPITQTTNTSQTIITPPRISQNAQTTSQSSQPTDQHTLSIPQLSNSTTQTCIPPSTHTHPMITRLQTGSLKPKTIFNLLHQHSPNQDPITYK</sequence>
<evidence type="ECO:0000256" key="2">
    <source>
        <dbReference type="SAM" id="MobiDB-lite"/>
    </source>
</evidence>
<name>A0A2I0W5M0_9ASPA</name>
<dbReference type="PANTHER" id="PTHR42648:SF26">
    <property type="entry name" value="INTEGRASE CATALYTIC DOMAIN-CONTAINING PROTEIN"/>
    <property type="match status" value="1"/>
</dbReference>